<dbReference type="InterPro" id="IPR004843">
    <property type="entry name" value="Calcineurin-like_PHP"/>
</dbReference>
<organism evidence="8 9">
    <name type="scientific">Marinoscillum furvescens DSM 4134</name>
    <dbReference type="NCBI Taxonomy" id="1122208"/>
    <lineage>
        <taxon>Bacteria</taxon>
        <taxon>Pseudomonadati</taxon>
        <taxon>Bacteroidota</taxon>
        <taxon>Cytophagia</taxon>
        <taxon>Cytophagales</taxon>
        <taxon>Reichenbachiellaceae</taxon>
        <taxon>Marinoscillum</taxon>
    </lineage>
</organism>
<evidence type="ECO:0000256" key="2">
    <source>
        <dbReference type="ARBA" id="ARBA00022519"/>
    </source>
</evidence>
<evidence type="ECO:0000256" key="1">
    <source>
        <dbReference type="ARBA" id="ARBA00022475"/>
    </source>
</evidence>
<dbReference type="OrthoDB" id="9802481at2"/>
<accession>A0A3D9L4D1</accession>
<evidence type="ECO:0000256" key="3">
    <source>
        <dbReference type="ARBA" id="ARBA00022723"/>
    </source>
</evidence>
<dbReference type="CDD" id="cd07398">
    <property type="entry name" value="MPP_YbbF-LpxH"/>
    <property type="match status" value="1"/>
</dbReference>
<sequence>MDSQFAQLADDQKVYLASDFHLGVPNQESSLKRERKIIRWLDTIAPDAAGIMLVGDVFDFWFEYRKVIPKGYVRFLGKLAELRDSGIPILLFAGNHDLWLADYFPEELDIPVLYRPTSFVIGPHRVHVGHGDGLGPGDRKFKFFKKIFVNPAAKWAFRWLHPDIGVAIAQTWSGSSKEREDEPFAGENERILQYARDVHSHTSHDAYVFGHRHLKLEMPIDEGATYYNLGEWMTDAPYLEISNEAIKLRSFES</sequence>
<dbReference type="EMBL" id="QREG01000008">
    <property type="protein sequence ID" value="RED99528.1"/>
    <property type="molecule type" value="Genomic_DNA"/>
</dbReference>
<dbReference type="Proteomes" id="UP000256779">
    <property type="component" value="Unassembled WGS sequence"/>
</dbReference>
<dbReference type="AlphaFoldDB" id="A0A3D9L4D1"/>
<evidence type="ECO:0000256" key="6">
    <source>
        <dbReference type="ARBA" id="ARBA00023211"/>
    </source>
</evidence>
<keyword evidence="5" id="KW-0472">Membrane</keyword>
<comment type="caution">
    <text evidence="8">The sequence shown here is derived from an EMBL/GenBank/DDBJ whole genome shotgun (WGS) entry which is preliminary data.</text>
</comment>
<dbReference type="InterPro" id="IPR029052">
    <property type="entry name" value="Metallo-depent_PP-like"/>
</dbReference>
<dbReference type="GO" id="GO:0008758">
    <property type="term" value="F:UDP-2,3-diacylglucosamine hydrolase activity"/>
    <property type="evidence" value="ECO:0007669"/>
    <property type="project" value="TreeGrafter"/>
</dbReference>
<evidence type="ECO:0000313" key="8">
    <source>
        <dbReference type="EMBL" id="RED99528.1"/>
    </source>
</evidence>
<evidence type="ECO:0000313" key="9">
    <source>
        <dbReference type="Proteomes" id="UP000256779"/>
    </source>
</evidence>
<dbReference type="PANTHER" id="PTHR34990:SF1">
    <property type="entry name" value="UDP-2,3-DIACYLGLUCOSAMINE HYDROLASE"/>
    <property type="match status" value="1"/>
</dbReference>
<evidence type="ECO:0000259" key="7">
    <source>
        <dbReference type="Pfam" id="PF00149"/>
    </source>
</evidence>
<evidence type="ECO:0000256" key="5">
    <source>
        <dbReference type="ARBA" id="ARBA00023136"/>
    </source>
</evidence>
<dbReference type="SUPFAM" id="SSF56300">
    <property type="entry name" value="Metallo-dependent phosphatases"/>
    <property type="match status" value="1"/>
</dbReference>
<reference evidence="8 9" key="1">
    <citation type="submission" date="2018-07" db="EMBL/GenBank/DDBJ databases">
        <title>Genomic Encyclopedia of Type Strains, Phase IV (KMG-IV): sequencing the most valuable type-strain genomes for metagenomic binning, comparative biology and taxonomic classification.</title>
        <authorList>
            <person name="Goeker M."/>
        </authorList>
    </citation>
    <scope>NUCLEOTIDE SEQUENCE [LARGE SCALE GENOMIC DNA]</scope>
    <source>
        <strain evidence="8 9">DSM 4134</strain>
    </source>
</reference>
<dbReference type="RefSeq" id="WP_115868058.1">
    <property type="nucleotide sequence ID" value="NZ_QREG01000008.1"/>
</dbReference>
<keyword evidence="3" id="KW-0479">Metal-binding</keyword>
<keyword evidence="4 8" id="KW-0378">Hydrolase</keyword>
<gene>
    <name evidence="8" type="ORF">C7460_108148</name>
</gene>
<dbReference type="GO" id="GO:0016020">
    <property type="term" value="C:membrane"/>
    <property type="evidence" value="ECO:0007669"/>
    <property type="project" value="GOC"/>
</dbReference>
<name>A0A3D9L4D1_MARFU</name>
<dbReference type="PANTHER" id="PTHR34990">
    <property type="entry name" value="UDP-2,3-DIACYLGLUCOSAMINE HYDROLASE-RELATED"/>
    <property type="match status" value="1"/>
</dbReference>
<keyword evidence="6" id="KW-0464">Manganese</keyword>
<evidence type="ECO:0000256" key="4">
    <source>
        <dbReference type="ARBA" id="ARBA00022801"/>
    </source>
</evidence>
<dbReference type="GO" id="GO:0009245">
    <property type="term" value="P:lipid A biosynthetic process"/>
    <property type="evidence" value="ECO:0007669"/>
    <property type="project" value="TreeGrafter"/>
</dbReference>
<feature type="domain" description="Calcineurin-like phosphoesterase" evidence="7">
    <location>
        <begin position="13"/>
        <end position="213"/>
    </location>
</feature>
<dbReference type="Pfam" id="PF00149">
    <property type="entry name" value="Metallophos"/>
    <property type="match status" value="1"/>
</dbReference>
<proteinExistence type="predicted"/>
<keyword evidence="2" id="KW-0997">Cell inner membrane</keyword>
<keyword evidence="1" id="KW-1003">Cell membrane</keyword>
<keyword evidence="9" id="KW-1185">Reference proteome</keyword>
<dbReference type="InterPro" id="IPR043461">
    <property type="entry name" value="LpxH-like"/>
</dbReference>
<dbReference type="Gene3D" id="3.60.21.10">
    <property type="match status" value="1"/>
</dbReference>
<dbReference type="GO" id="GO:0046872">
    <property type="term" value="F:metal ion binding"/>
    <property type="evidence" value="ECO:0007669"/>
    <property type="project" value="UniProtKB-KW"/>
</dbReference>
<protein>
    <submittedName>
        <fullName evidence="8">UDP-2,3-diacylglucosamine hydrolase</fullName>
    </submittedName>
</protein>